<sequence length="183" mass="20220">MRIWMLGGIIIFTLLCIIVVLCCVFDCRIPRSQQEIDVDLEKALLAEACRRRLGALVPGQRIHIGKGIRKAYASPVCVCVCVCVVQVRSGTRDNGRLHDNVESTGGHVDGVTCRITPSMLSEHAPVSTTHKNNAFVSSEQHRDSGQTEDDSPWLRQTSADRWTPLHEPMNDIAISPVMTDTSL</sequence>
<reference evidence="1" key="1">
    <citation type="journal article" date="2023" name="Mol. Biol. Evol.">
        <title>Third-Generation Sequencing Reveals the Adaptive Role of the Epigenome in Three Deep-Sea Polychaetes.</title>
        <authorList>
            <person name="Perez M."/>
            <person name="Aroh O."/>
            <person name="Sun Y."/>
            <person name="Lan Y."/>
            <person name="Juniper S.K."/>
            <person name="Young C.R."/>
            <person name="Angers B."/>
            <person name="Qian P.Y."/>
        </authorList>
    </citation>
    <scope>NUCLEOTIDE SEQUENCE</scope>
    <source>
        <strain evidence="1">R07B-5</strain>
    </source>
</reference>
<dbReference type="PANTHER" id="PTHR28635:SF1">
    <property type="entry name" value="TRANSMEMBRANE INNER EAR EXPRESSED PROTEIN"/>
    <property type="match status" value="1"/>
</dbReference>
<accession>A0AAD9K5U3</accession>
<dbReference type="InterPro" id="IPR032006">
    <property type="entry name" value="TMIE"/>
</dbReference>
<protein>
    <submittedName>
        <fullName evidence="1">Uncharacterized protein</fullName>
    </submittedName>
</protein>
<gene>
    <name evidence="1" type="ORF">NP493_1406g00002</name>
</gene>
<name>A0AAD9K5U3_RIDPI</name>
<organism evidence="1 2">
    <name type="scientific">Ridgeia piscesae</name>
    <name type="common">Tubeworm</name>
    <dbReference type="NCBI Taxonomy" id="27915"/>
    <lineage>
        <taxon>Eukaryota</taxon>
        <taxon>Metazoa</taxon>
        <taxon>Spiralia</taxon>
        <taxon>Lophotrochozoa</taxon>
        <taxon>Annelida</taxon>
        <taxon>Polychaeta</taxon>
        <taxon>Sedentaria</taxon>
        <taxon>Canalipalpata</taxon>
        <taxon>Sabellida</taxon>
        <taxon>Siboglinidae</taxon>
        <taxon>Ridgeia</taxon>
    </lineage>
</organism>
<keyword evidence="2" id="KW-1185">Reference proteome</keyword>
<dbReference type="Proteomes" id="UP001209878">
    <property type="component" value="Unassembled WGS sequence"/>
</dbReference>
<dbReference type="EMBL" id="JAODUO010001406">
    <property type="protein sequence ID" value="KAK2164565.1"/>
    <property type="molecule type" value="Genomic_DNA"/>
</dbReference>
<dbReference type="AlphaFoldDB" id="A0AAD9K5U3"/>
<dbReference type="Pfam" id="PF16038">
    <property type="entry name" value="TMIE"/>
    <property type="match status" value="1"/>
</dbReference>
<dbReference type="PANTHER" id="PTHR28635">
    <property type="entry name" value="TRANSMEMBRANE INNER EAR EXPRESSED PROTEIN"/>
    <property type="match status" value="1"/>
</dbReference>
<evidence type="ECO:0000313" key="2">
    <source>
        <dbReference type="Proteomes" id="UP001209878"/>
    </source>
</evidence>
<proteinExistence type="predicted"/>
<comment type="caution">
    <text evidence="1">The sequence shown here is derived from an EMBL/GenBank/DDBJ whole genome shotgun (WGS) entry which is preliminary data.</text>
</comment>
<evidence type="ECO:0000313" key="1">
    <source>
        <dbReference type="EMBL" id="KAK2164565.1"/>
    </source>
</evidence>